<keyword evidence="5" id="KW-1185">Reference proteome</keyword>
<evidence type="ECO:0000313" key="5">
    <source>
        <dbReference type="Proteomes" id="UP001165405"/>
    </source>
</evidence>
<keyword evidence="1" id="KW-0489">Methyltransferase</keyword>
<dbReference type="NCBIfam" id="TIGR03704">
    <property type="entry name" value="PrmC_rel_meth"/>
    <property type="match status" value="1"/>
</dbReference>
<evidence type="ECO:0000256" key="3">
    <source>
        <dbReference type="ARBA" id="ARBA00022691"/>
    </source>
</evidence>
<dbReference type="GO" id="GO:0032259">
    <property type="term" value="P:methylation"/>
    <property type="evidence" value="ECO:0007669"/>
    <property type="project" value="UniProtKB-KW"/>
</dbReference>
<keyword evidence="3" id="KW-0949">S-adenosyl-L-methionine</keyword>
<dbReference type="InterPro" id="IPR022446">
    <property type="entry name" value="MeTrfrase_put"/>
</dbReference>
<name>A0AA41QAX0_9MICO</name>
<protein>
    <recommendedName>
        <fullName evidence="6">Methyltransferase small domain-containing protein</fullName>
    </recommendedName>
</protein>
<evidence type="ECO:0000256" key="1">
    <source>
        <dbReference type="ARBA" id="ARBA00022603"/>
    </source>
</evidence>
<dbReference type="Gene3D" id="3.40.50.150">
    <property type="entry name" value="Vaccinia Virus protein VP39"/>
    <property type="match status" value="1"/>
</dbReference>
<keyword evidence="2" id="KW-0808">Transferase</keyword>
<dbReference type="GO" id="GO:0008276">
    <property type="term" value="F:protein methyltransferase activity"/>
    <property type="evidence" value="ECO:0007669"/>
    <property type="project" value="InterPro"/>
</dbReference>
<dbReference type="PANTHER" id="PTHR18895:SF74">
    <property type="entry name" value="MTRF1L RELEASE FACTOR GLUTAMINE METHYLTRANSFERASE"/>
    <property type="match status" value="1"/>
</dbReference>
<evidence type="ECO:0000256" key="2">
    <source>
        <dbReference type="ARBA" id="ARBA00022679"/>
    </source>
</evidence>
<evidence type="ECO:0000313" key="4">
    <source>
        <dbReference type="EMBL" id="MCF4120079.1"/>
    </source>
</evidence>
<dbReference type="InterPro" id="IPR004556">
    <property type="entry name" value="HemK-like"/>
</dbReference>
<dbReference type="InterPro" id="IPR029063">
    <property type="entry name" value="SAM-dependent_MTases_sf"/>
</dbReference>
<dbReference type="RefSeq" id="WP_236087802.1">
    <property type="nucleotide sequence ID" value="NZ_JAKGSG010000012.1"/>
</dbReference>
<gene>
    <name evidence="4" type="ORF">L1785_03725</name>
</gene>
<comment type="caution">
    <text evidence="4">The sequence shown here is derived from an EMBL/GenBank/DDBJ whole genome shotgun (WGS) entry which is preliminary data.</text>
</comment>
<dbReference type="PANTHER" id="PTHR18895">
    <property type="entry name" value="HEMK METHYLTRANSFERASE"/>
    <property type="match status" value="1"/>
</dbReference>
<dbReference type="NCBIfam" id="TIGR00536">
    <property type="entry name" value="hemK_fam"/>
    <property type="match status" value="1"/>
</dbReference>
<dbReference type="Proteomes" id="UP001165405">
    <property type="component" value="Unassembled WGS sequence"/>
</dbReference>
<dbReference type="SUPFAM" id="SSF53335">
    <property type="entry name" value="S-adenosyl-L-methionine-dependent methyltransferases"/>
    <property type="match status" value="1"/>
</dbReference>
<proteinExistence type="predicted"/>
<organism evidence="4 5">
    <name type="scientific">Antribacter soli</name>
    <dbReference type="NCBI Taxonomy" id="2910976"/>
    <lineage>
        <taxon>Bacteria</taxon>
        <taxon>Bacillati</taxon>
        <taxon>Actinomycetota</taxon>
        <taxon>Actinomycetes</taxon>
        <taxon>Micrococcales</taxon>
        <taxon>Promicromonosporaceae</taxon>
        <taxon>Antribacter</taxon>
    </lineage>
</organism>
<sequence>MTDLDLVSRLRAAGCVFAEEEAAVLREAAAGDPALLGTMLAARVAGEPLEHVVGWVDFAGRRWAVKPGVFVPRQRTELLVREAVALGLAGGHSVVVADLCCGCGAVGGAVAAGLSDAGRVVELCAVDIDPVAAAVAARNLTPWGGQVAAGDLDAPLPQTLRGRVDLLLCNAPYVPTDAVATLPPEAREHEPLVALDGGADGLDILRRVMDAAPGWLRPGGHLLFETGEDQVSSAVGHAEKVGLTARVIEDEEAGALGVVATRP</sequence>
<dbReference type="InterPro" id="IPR050320">
    <property type="entry name" value="N5-glutamine_MTase"/>
</dbReference>
<accession>A0AA41QAX0</accession>
<reference evidence="4" key="1">
    <citation type="submission" date="2022-01" db="EMBL/GenBank/DDBJ databases">
        <title>Antribacter sp. nov., isolated from Guizhou of China.</title>
        <authorList>
            <person name="Chengliang C."/>
            <person name="Ya Z."/>
        </authorList>
    </citation>
    <scope>NUCLEOTIDE SEQUENCE</scope>
    <source>
        <strain evidence="4">KLBMP 9083</strain>
    </source>
</reference>
<dbReference type="EMBL" id="JAKGSG010000012">
    <property type="protein sequence ID" value="MCF4120079.1"/>
    <property type="molecule type" value="Genomic_DNA"/>
</dbReference>
<dbReference type="AlphaFoldDB" id="A0AA41QAX0"/>
<evidence type="ECO:0008006" key="6">
    <source>
        <dbReference type="Google" id="ProtNLM"/>
    </source>
</evidence>